<feature type="signal peptide" evidence="1">
    <location>
        <begin position="1"/>
        <end position="18"/>
    </location>
</feature>
<dbReference type="EMBL" id="JARK01001483">
    <property type="protein sequence ID" value="EYB96757.1"/>
    <property type="molecule type" value="Genomic_DNA"/>
</dbReference>
<accession>A0A016T244</accession>
<keyword evidence="3" id="KW-1185">Reference proteome</keyword>
<organism evidence="2 3">
    <name type="scientific">Ancylostoma ceylanicum</name>
    <dbReference type="NCBI Taxonomy" id="53326"/>
    <lineage>
        <taxon>Eukaryota</taxon>
        <taxon>Metazoa</taxon>
        <taxon>Ecdysozoa</taxon>
        <taxon>Nematoda</taxon>
        <taxon>Chromadorea</taxon>
        <taxon>Rhabditida</taxon>
        <taxon>Rhabditina</taxon>
        <taxon>Rhabditomorpha</taxon>
        <taxon>Strongyloidea</taxon>
        <taxon>Ancylostomatidae</taxon>
        <taxon>Ancylostomatinae</taxon>
        <taxon>Ancylostoma</taxon>
    </lineage>
</organism>
<dbReference type="AlphaFoldDB" id="A0A016T244"/>
<evidence type="ECO:0000313" key="3">
    <source>
        <dbReference type="Proteomes" id="UP000024635"/>
    </source>
</evidence>
<name>A0A016T244_9BILA</name>
<keyword evidence="1" id="KW-0732">Signal</keyword>
<gene>
    <name evidence="2" type="primary">Acey_s0147.g2592</name>
    <name evidence="2" type="ORF">Y032_0147g2592</name>
</gene>
<evidence type="ECO:0000256" key="1">
    <source>
        <dbReference type="SAM" id="SignalP"/>
    </source>
</evidence>
<evidence type="ECO:0008006" key="4">
    <source>
        <dbReference type="Google" id="ProtNLM"/>
    </source>
</evidence>
<protein>
    <recommendedName>
        <fullName evidence="4">Secreted protein</fullName>
    </recommendedName>
</protein>
<feature type="chain" id="PRO_5001487070" description="Secreted protein" evidence="1">
    <location>
        <begin position="19"/>
        <end position="98"/>
    </location>
</feature>
<proteinExistence type="predicted"/>
<evidence type="ECO:0000313" key="2">
    <source>
        <dbReference type="EMBL" id="EYB96757.1"/>
    </source>
</evidence>
<sequence>MPEVVIFHFFLVFSFVFGSEESCLSQVAAKNAHQRLIRTNGVLEQLSERRRTAVTSETRHVRAAGSARSKTFHRLRIRTIGASYDVISILLHRFTSNT</sequence>
<dbReference type="Proteomes" id="UP000024635">
    <property type="component" value="Unassembled WGS sequence"/>
</dbReference>
<comment type="caution">
    <text evidence="2">The sequence shown here is derived from an EMBL/GenBank/DDBJ whole genome shotgun (WGS) entry which is preliminary data.</text>
</comment>
<reference evidence="3" key="1">
    <citation type="journal article" date="2015" name="Nat. Genet.">
        <title>The genome and transcriptome of the zoonotic hookworm Ancylostoma ceylanicum identify infection-specific gene families.</title>
        <authorList>
            <person name="Schwarz E.M."/>
            <person name="Hu Y."/>
            <person name="Antoshechkin I."/>
            <person name="Miller M.M."/>
            <person name="Sternberg P.W."/>
            <person name="Aroian R.V."/>
        </authorList>
    </citation>
    <scope>NUCLEOTIDE SEQUENCE</scope>
    <source>
        <strain evidence="3">HY135</strain>
    </source>
</reference>